<comment type="cofactor">
    <cofactor evidence="6">
        <name>Mg(2+)</name>
        <dbReference type="ChEBI" id="CHEBI:18420"/>
    </cofactor>
    <text evidence="6">Binds 1 Mg(2+) ion per subunit.</text>
</comment>
<dbReference type="Proteomes" id="UP001269375">
    <property type="component" value="Unassembled WGS sequence"/>
</dbReference>
<name>A0ABU1GYA7_9GAMM</name>
<evidence type="ECO:0000313" key="7">
    <source>
        <dbReference type="EMBL" id="MDR5897030.1"/>
    </source>
</evidence>
<dbReference type="NCBIfam" id="NF001452">
    <property type="entry name" value="PRK00311.1"/>
    <property type="match status" value="1"/>
</dbReference>
<feature type="active site" description="Proton acceptor" evidence="6">
    <location>
        <position position="181"/>
    </location>
</feature>
<keyword evidence="4 6" id="KW-0808">Transferase</keyword>
<comment type="function">
    <text evidence="6">Catalyzes the reversible reaction in which hydroxymethyl group from 5,10-methylenetetrahydrofolate is transferred onto alpha-ketoisovalerate to form ketopantoate.</text>
</comment>
<feature type="binding site" evidence="6">
    <location>
        <position position="84"/>
    </location>
    <ligand>
        <name>3-methyl-2-oxobutanoate</name>
        <dbReference type="ChEBI" id="CHEBI:11851"/>
    </ligand>
</feature>
<feature type="binding site" evidence="6">
    <location>
        <position position="114"/>
    </location>
    <ligand>
        <name>Mg(2+)</name>
        <dbReference type="ChEBI" id="CHEBI:18420"/>
    </ligand>
</feature>
<dbReference type="EMBL" id="JARWAO010000008">
    <property type="protein sequence ID" value="MDR5897030.1"/>
    <property type="molecule type" value="Genomic_DNA"/>
</dbReference>
<dbReference type="HAMAP" id="MF_00156">
    <property type="entry name" value="PanB"/>
    <property type="match status" value="1"/>
</dbReference>
<dbReference type="NCBIfam" id="TIGR00222">
    <property type="entry name" value="panB"/>
    <property type="match status" value="1"/>
</dbReference>
<reference evidence="7 8" key="1">
    <citation type="submission" date="2023-04" db="EMBL/GenBank/DDBJ databases">
        <title>A long-awaited taxogenomic arrangement of the family Halomonadaceae.</title>
        <authorList>
            <person name="De La Haba R."/>
            <person name="Chuvochina M."/>
            <person name="Wittouck S."/>
            <person name="Arahal D.R."/>
            <person name="Sanchez-Porro C."/>
            <person name="Hugenholtz P."/>
            <person name="Ventosa A."/>
        </authorList>
    </citation>
    <scope>NUCLEOTIDE SEQUENCE [LARGE SCALE GENOMIC DNA]</scope>
    <source>
        <strain evidence="7 8">DSM 22428</strain>
    </source>
</reference>
<comment type="caution">
    <text evidence="7">The sequence shown here is derived from an EMBL/GenBank/DDBJ whole genome shotgun (WGS) entry which is preliminary data.</text>
</comment>
<evidence type="ECO:0000313" key="8">
    <source>
        <dbReference type="Proteomes" id="UP001269375"/>
    </source>
</evidence>
<feature type="binding site" evidence="6">
    <location>
        <position position="45"/>
    </location>
    <ligand>
        <name>Mg(2+)</name>
        <dbReference type="ChEBI" id="CHEBI:18420"/>
    </ligand>
</feature>
<comment type="subunit">
    <text evidence="2 6">Homodecamer; pentamer of dimers.</text>
</comment>
<dbReference type="EC" id="2.1.2.11" evidence="6"/>
<evidence type="ECO:0000256" key="6">
    <source>
        <dbReference type="HAMAP-Rule" id="MF_00156"/>
    </source>
</evidence>
<organism evidence="7 8">
    <name type="scientific">Larsenimonas suaedae</name>
    <dbReference type="NCBI Taxonomy" id="1851019"/>
    <lineage>
        <taxon>Bacteria</taxon>
        <taxon>Pseudomonadati</taxon>
        <taxon>Pseudomonadota</taxon>
        <taxon>Gammaproteobacteria</taxon>
        <taxon>Oceanospirillales</taxon>
        <taxon>Halomonadaceae</taxon>
        <taxon>Larsenimonas</taxon>
    </lineage>
</organism>
<keyword evidence="6" id="KW-0460">Magnesium</keyword>
<evidence type="ECO:0000256" key="3">
    <source>
        <dbReference type="ARBA" id="ARBA00022655"/>
    </source>
</evidence>
<dbReference type="InterPro" id="IPR003700">
    <property type="entry name" value="Pantoate_hydroxy_MeTrfase"/>
</dbReference>
<keyword evidence="5 6" id="KW-0479">Metal-binding</keyword>
<dbReference type="GO" id="GO:0003864">
    <property type="term" value="F:3-methyl-2-oxobutanoate hydroxymethyltransferase activity"/>
    <property type="evidence" value="ECO:0007669"/>
    <property type="project" value="UniProtKB-EC"/>
</dbReference>
<evidence type="ECO:0000256" key="5">
    <source>
        <dbReference type="ARBA" id="ARBA00022723"/>
    </source>
</evidence>
<dbReference type="InterPro" id="IPR040442">
    <property type="entry name" value="Pyrv_kinase-like_dom_sf"/>
</dbReference>
<evidence type="ECO:0000256" key="4">
    <source>
        <dbReference type="ARBA" id="ARBA00022679"/>
    </source>
</evidence>
<dbReference type="Pfam" id="PF02548">
    <property type="entry name" value="Pantoate_transf"/>
    <property type="match status" value="1"/>
</dbReference>
<comment type="pathway">
    <text evidence="6">Cofactor biosynthesis; (R)-pantothenate biosynthesis; (R)-pantoate from 3-methyl-2-oxobutanoate: step 1/2.</text>
</comment>
<dbReference type="InterPro" id="IPR015813">
    <property type="entry name" value="Pyrv/PenolPyrv_kinase-like_dom"/>
</dbReference>
<evidence type="ECO:0000256" key="1">
    <source>
        <dbReference type="ARBA" id="ARBA00008676"/>
    </source>
</evidence>
<dbReference type="PANTHER" id="PTHR20881">
    <property type="entry name" value="3-METHYL-2-OXOBUTANOATE HYDROXYMETHYLTRANSFERASE"/>
    <property type="match status" value="1"/>
</dbReference>
<gene>
    <name evidence="6 7" type="primary">panB</name>
    <name evidence="7" type="ORF">QC825_13215</name>
</gene>
<keyword evidence="3 6" id="KW-0566">Pantothenate biosynthesis</keyword>
<dbReference type="SUPFAM" id="SSF51621">
    <property type="entry name" value="Phosphoenolpyruvate/pyruvate domain"/>
    <property type="match status" value="1"/>
</dbReference>
<comment type="catalytic activity">
    <reaction evidence="6">
        <text>(6R)-5,10-methylene-5,6,7,8-tetrahydrofolate + 3-methyl-2-oxobutanoate + H2O = 2-dehydropantoate + (6S)-5,6,7,8-tetrahydrofolate</text>
        <dbReference type="Rhea" id="RHEA:11824"/>
        <dbReference type="ChEBI" id="CHEBI:11561"/>
        <dbReference type="ChEBI" id="CHEBI:11851"/>
        <dbReference type="ChEBI" id="CHEBI:15377"/>
        <dbReference type="ChEBI" id="CHEBI:15636"/>
        <dbReference type="ChEBI" id="CHEBI:57453"/>
        <dbReference type="EC" id="2.1.2.11"/>
    </reaction>
</comment>
<feature type="binding site" evidence="6">
    <location>
        <position position="84"/>
    </location>
    <ligand>
        <name>Mg(2+)</name>
        <dbReference type="ChEBI" id="CHEBI:18420"/>
    </ligand>
</feature>
<keyword evidence="6" id="KW-0963">Cytoplasm</keyword>
<comment type="similarity">
    <text evidence="1 6">Belongs to the PanB family.</text>
</comment>
<proteinExistence type="inferred from homology"/>
<dbReference type="RefSeq" id="WP_251595213.1">
    <property type="nucleotide sequence ID" value="NZ_JAMLJI010000004.1"/>
</dbReference>
<evidence type="ECO:0000256" key="2">
    <source>
        <dbReference type="ARBA" id="ARBA00011424"/>
    </source>
</evidence>
<comment type="subcellular location">
    <subcellularLocation>
        <location evidence="6">Cytoplasm</location>
    </subcellularLocation>
</comment>
<dbReference type="CDD" id="cd06557">
    <property type="entry name" value="KPHMT-like"/>
    <property type="match status" value="1"/>
</dbReference>
<dbReference type="PIRSF" id="PIRSF000388">
    <property type="entry name" value="Pantoate_hydroxy_MeTrfase"/>
    <property type="match status" value="1"/>
</dbReference>
<dbReference type="PANTHER" id="PTHR20881:SF0">
    <property type="entry name" value="3-METHYL-2-OXOBUTANOATE HYDROXYMETHYLTRANSFERASE"/>
    <property type="match status" value="1"/>
</dbReference>
<keyword evidence="8" id="KW-1185">Reference proteome</keyword>
<accession>A0ABU1GYA7</accession>
<feature type="binding site" evidence="6">
    <location>
        <begin position="45"/>
        <end position="46"/>
    </location>
    <ligand>
        <name>3-methyl-2-oxobutanoate</name>
        <dbReference type="ChEBI" id="CHEBI:11851"/>
    </ligand>
</feature>
<dbReference type="Gene3D" id="3.20.20.60">
    <property type="entry name" value="Phosphoenolpyruvate-binding domains"/>
    <property type="match status" value="1"/>
</dbReference>
<protein>
    <recommendedName>
        <fullName evidence="6">3-methyl-2-oxobutanoate hydroxymethyltransferase</fullName>
        <ecNumber evidence="6">2.1.2.11</ecNumber>
    </recommendedName>
    <alternativeName>
        <fullName evidence="6">Ketopantoate hydroxymethyltransferase</fullName>
        <shortName evidence="6">KPHMT</shortName>
    </alternativeName>
</protein>
<sequence length="263" mass="28087">MTPVTLSFLQQCRQDNTPFSCLTAYDATFAAQASAAGIDVLLIGDSLGMVLQGHDSTLAVTMDDVVYHTKNVARARPRSLIMADLPFMANATLESTLLNSARLMQAGANMVKIEGEGWLADSIKALVRRGIPVCAHMGLTPQSVNAFGGYKVQGRTSDAASKLIEDARVLETAGAALILLECVPRQVAADVREAVSVPVIGIGAGPEVDGQILVMHDMLGVSQGKRPRFVKNFLATEASIANAFRAYDHAVKTRTFPAKEHCF</sequence>
<feature type="binding site" evidence="6">
    <location>
        <position position="112"/>
    </location>
    <ligand>
        <name>3-methyl-2-oxobutanoate</name>
        <dbReference type="ChEBI" id="CHEBI:11851"/>
    </ligand>
</feature>